<dbReference type="SUPFAM" id="SSF50985">
    <property type="entry name" value="RCC1/BLIP-II"/>
    <property type="match status" value="1"/>
</dbReference>
<dbReference type="PANTHER" id="PTHR22870">
    <property type="entry name" value="REGULATOR OF CHROMOSOME CONDENSATION"/>
    <property type="match status" value="1"/>
</dbReference>
<reference evidence="3" key="1">
    <citation type="submission" date="2017-07" db="EMBL/GenBank/DDBJ databases">
        <title>Taro Niue Genome Assembly and Annotation.</title>
        <authorList>
            <person name="Atibalentja N."/>
            <person name="Keating K."/>
            <person name="Fields C.J."/>
        </authorList>
    </citation>
    <scope>NUCLEOTIDE SEQUENCE</scope>
    <source>
        <strain evidence="3">Niue_2</strain>
        <tissue evidence="3">Leaf</tissue>
    </source>
</reference>
<feature type="non-terminal residue" evidence="3">
    <location>
        <position position="1"/>
    </location>
</feature>
<evidence type="ECO:0000313" key="3">
    <source>
        <dbReference type="EMBL" id="MQL86761.1"/>
    </source>
</evidence>
<dbReference type="Proteomes" id="UP000652761">
    <property type="component" value="Unassembled WGS sequence"/>
</dbReference>
<organism evidence="3 4">
    <name type="scientific">Colocasia esculenta</name>
    <name type="common">Wild taro</name>
    <name type="synonym">Arum esculentum</name>
    <dbReference type="NCBI Taxonomy" id="4460"/>
    <lineage>
        <taxon>Eukaryota</taxon>
        <taxon>Viridiplantae</taxon>
        <taxon>Streptophyta</taxon>
        <taxon>Embryophyta</taxon>
        <taxon>Tracheophyta</taxon>
        <taxon>Spermatophyta</taxon>
        <taxon>Magnoliopsida</taxon>
        <taxon>Liliopsida</taxon>
        <taxon>Araceae</taxon>
        <taxon>Aroideae</taxon>
        <taxon>Colocasieae</taxon>
        <taxon>Colocasia</taxon>
    </lineage>
</organism>
<dbReference type="InterPro" id="IPR000408">
    <property type="entry name" value="Reg_chr_condens"/>
</dbReference>
<evidence type="ECO:0000313" key="4">
    <source>
        <dbReference type="Proteomes" id="UP000652761"/>
    </source>
</evidence>
<comment type="caution">
    <text evidence="3">The sequence shown here is derived from an EMBL/GenBank/DDBJ whole genome shotgun (WGS) entry which is preliminary data.</text>
</comment>
<dbReference type="OrthoDB" id="5370059at2759"/>
<feature type="repeat" description="RCC1" evidence="2">
    <location>
        <begin position="72"/>
        <end position="125"/>
    </location>
</feature>
<dbReference type="PANTHER" id="PTHR22870:SF382">
    <property type="entry name" value="REGULATOR OF CHROMOSOME CONDENSATION (RCC1) FAMILY PROTEIN"/>
    <property type="match status" value="1"/>
</dbReference>
<name>A0A843UTJ6_COLES</name>
<dbReference type="EMBL" id="NMUH01000925">
    <property type="protein sequence ID" value="MQL86761.1"/>
    <property type="molecule type" value="Genomic_DNA"/>
</dbReference>
<accession>A0A843UTJ6</accession>
<dbReference type="AlphaFoldDB" id="A0A843UTJ6"/>
<dbReference type="Gene3D" id="2.130.10.30">
    <property type="entry name" value="Regulator of chromosome condensation 1/beta-lactamase-inhibitor protein II"/>
    <property type="match status" value="1"/>
</dbReference>
<keyword evidence="4" id="KW-1185">Reference proteome</keyword>
<sequence>MLRSSRCPVRMIFSRMKTPTEGPLIQHVNGSGCGQGSTDDELSPTCVSSLLGIQIRDIAAGLWHTICTSVDGDIYAFGGNQFGQLGTGTDQAETIPKLLDAQCLENKNAKVVSCGARHSAMLTEDGKVFCWGWNKYGQ</sequence>
<dbReference type="PROSITE" id="PS50012">
    <property type="entry name" value="RCC1_3"/>
    <property type="match status" value="1"/>
</dbReference>
<proteinExistence type="predicted"/>
<dbReference type="PROSITE" id="PS00626">
    <property type="entry name" value="RCC1_2"/>
    <property type="match status" value="1"/>
</dbReference>
<dbReference type="InterPro" id="IPR051210">
    <property type="entry name" value="Ub_ligase/GEF_domain"/>
</dbReference>
<protein>
    <submittedName>
        <fullName evidence="3">Uncharacterized protein</fullName>
    </submittedName>
</protein>
<evidence type="ECO:0000256" key="1">
    <source>
        <dbReference type="ARBA" id="ARBA00022737"/>
    </source>
</evidence>
<keyword evidence="1" id="KW-0677">Repeat</keyword>
<dbReference type="PRINTS" id="PR00633">
    <property type="entry name" value="RCCNDNSATION"/>
</dbReference>
<evidence type="ECO:0000256" key="2">
    <source>
        <dbReference type="PROSITE-ProRule" id="PRU00235"/>
    </source>
</evidence>
<dbReference type="InterPro" id="IPR009091">
    <property type="entry name" value="RCC1/BLIP-II"/>
</dbReference>
<dbReference type="Pfam" id="PF13540">
    <property type="entry name" value="RCC1_2"/>
    <property type="match status" value="2"/>
</dbReference>
<gene>
    <name evidence="3" type="ORF">Taro_019307</name>
</gene>